<dbReference type="Proteomes" id="UP000547643">
    <property type="component" value="Unassembled WGS sequence"/>
</dbReference>
<evidence type="ECO:0000313" key="2">
    <source>
        <dbReference type="Proteomes" id="UP000547643"/>
    </source>
</evidence>
<protein>
    <submittedName>
        <fullName evidence="1">Uncharacterized protein</fullName>
    </submittedName>
</protein>
<comment type="caution">
    <text evidence="1">The sequence shown here is derived from an EMBL/GenBank/DDBJ whole genome shotgun (WGS) entry which is preliminary data.</text>
</comment>
<sequence length="111" mass="12770">MMIVTPTMLAQYTTHHLITEVLVENIGTFEKYDIVGYFSGCNREQIIFFKCLIYMDRCVMSFDDAHTIFSCQENANAIDLEMLLHDAGACNWYDLCVNISNAFALMRATFM</sequence>
<name>A0A7X1CIE2_9LIST</name>
<gene>
    <name evidence="1" type="ORF">HCA46_08790</name>
</gene>
<reference evidence="1 2" key="1">
    <citation type="submission" date="2020-03" db="EMBL/GenBank/DDBJ databases">
        <title>Soil Listeria distribution.</title>
        <authorList>
            <person name="Liao J."/>
            <person name="Wiedmann M."/>
        </authorList>
    </citation>
    <scope>NUCLEOTIDE SEQUENCE [LARGE SCALE GENOMIC DNA]</scope>
    <source>
        <strain evidence="1 2">FSL L7-1017</strain>
    </source>
</reference>
<organism evidence="1 2">
    <name type="scientific">Listeria booriae</name>
    <dbReference type="NCBI Taxonomy" id="1552123"/>
    <lineage>
        <taxon>Bacteria</taxon>
        <taxon>Bacillati</taxon>
        <taxon>Bacillota</taxon>
        <taxon>Bacilli</taxon>
        <taxon>Bacillales</taxon>
        <taxon>Listeriaceae</taxon>
        <taxon>Listeria</taxon>
    </lineage>
</organism>
<dbReference type="AlphaFoldDB" id="A0A7X1CIE2"/>
<proteinExistence type="predicted"/>
<dbReference type="EMBL" id="JAARUV010000002">
    <property type="protein sequence ID" value="MBC1778932.1"/>
    <property type="molecule type" value="Genomic_DNA"/>
</dbReference>
<dbReference type="RefSeq" id="WP_185494958.1">
    <property type="nucleotide sequence ID" value="NZ_JAARUV010000002.1"/>
</dbReference>
<accession>A0A7X1CIE2</accession>
<evidence type="ECO:0000313" key="1">
    <source>
        <dbReference type="EMBL" id="MBC1778932.1"/>
    </source>
</evidence>